<proteinExistence type="predicted"/>
<sequence>MNLHSSESIFTSRRALLKAAGGCGLMTNTSLMATLLNLQATKSLMAAETNPTGYKAIVCLFLLGGNDSYNMLTPYDGTATSGEYGDYVDVRGGINDPDTNPGGLALDQSSLVSIAGPDSRNFGLHPAMAAQAFADPEPDPLPDPSTTGVAGLYNAGKLSFVSNVGSLIEPTTRDQYNARAGLPLGLFSHADLQRHWQTGFPQSRSKITGWGGRMADLLQSTNSNPSVSMNISVNGMNLFQTGSDVVPYAIGNNGATKVNGYAGSLGRQDRMNSRAINNILDQTYNDLLAKSFAETNRNSADAALQFNTATDAVDINTPFASENPSNQLKMVAKVIGARASLGQTRQIFFVTNGGWDNHSGLIGAQQTNLAEVSRAIRSFYDATVELGIQNDVALFTASDFARTLGTNGQGSDHAWGGNQIVAGGSVDGGKLFGKYPTSLSTPVDSIAGNLNLGRGRLIPTTSVDEMAADLAMWFGVGNNQDLVDVIPNIRNFFSSGSTAGPLGLFT</sequence>
<dbReference type="RefSeq" id="WP_145384970.1">
    <property type="nucleotide sequence ID" value="NZ_CP037423.1"/>
</dbReference>
<dbReference type="AlphaFoldDB" id="A0A518HK39"/>
<evidence type="ECO:0000313" key="1">
    <source>
        <dbReference type="EMBL" id="QDV41203.1"/>
    </source>
</evidence>
<dbReference type="KEGG" id="snep:Enr13x_10410"/>
<keyword evidence="2" id="KW-1185">Reference proteome</keyword>
<dbReference type="PANTHER" id="PTHR43737">
    <property type="entry name" value="BLL7424 PROTEIN"/>
    <property type="match status" value="1"/>
</dbReference>
<name>A0A518HK39_9BACT</name>
<dbReference type="PANTHER" id="PTHR43737:SF1">
    <property type="entry name" value="DUF1501 DOMAIN-CONTAINING PROTEIN"/>
    <property type="match status" value="1"/>
</dbReference>
<reference evidence="1 2" key="1">
    <citation type="submission" date="2019-03" db="EMBL/GenBank/DDBJ databases">
        <title>Deep-cultivation of Planctomycetes and their phenomic and genomic characterization uncovers novel biology.</title>
        <authorList>
            <person name="Wiegand S."/>
            <person name="Jogler M."/>
            <person name="Boedeker C."/>
            <person name="Pinto D."/>
            <person name="Vollmers J."/>
            <person name="Rivas-Marin E."/>
            <person name="Kohn T."/>
            <person name="Peeters S.H."/>
            <person name="Heuer A."/>
            <person name="Rast P."/>
            <person name="Oberbeckmann S."/>
            <person name="Bunk B."/>
            <person name="Jeske O."/>
            <person name="Meyerdierks A."/>
            <person name="Storesund J.E."/>
            <person name="Kallscheuer N."/>
            <person name="Luecker S."/>
            <person name="Lage O.M."/>
            <person name="Pohl T."/>
            <person name="Merkel B.J."/>
            <person name="Hornburger P."/>
            <person name="Mueller R.-W."/>
            <person name="Bruemmer F."/>
            <person name="Labrenz M."/>
            <person name="Spormann A.M."/>
            <person name="Op den Camp H."/>
            <person name="Overmann J."/>
            <person name="Amann R."/>
            <person name="Jetten M.S.M."/>
            <person name="Mascher T."/>
            <person name="Medema M.H."/>
            <person name="Devos D.P."/>
            <person name="Kaster A.-K."/>
            <person name="Ovreas L."/>
            <person name="Rohde M."/>
            <person name="Galperin M.Y."/>
            <person name="Jogler C."/>
        </authorList>
    </citation>
    <scope>NUCLEOTIDE SEQUENCE [LARGE SCALE GENOMIC DNA]</scope>
    <source>
        <strain evidence="1 2">Enr13</strain>
    </source>
</reference>
<dbReference type="Proteomes" id="UP000319004">
    <property type="component" value="Chromosome"/>
</dbReference>
<organism evidence="1 2">
    <name type="scientific">Stieleria neptunia</name>
    <dbReference type="NCBI Taxonomy" id="2527979"/>
    <lineage>
        <taxon>Bacteria</taxon>
        <taxon>Pseudomonadati</taxon>
        <taxon>Planctomycetota</taxon>
        <taxon>Planctomycetia</taxon>
        <taxon>Pirellulales</taxon>
        <taxon>Pirellulaceae</taxon>
        <taxon>Stieleria</taxon>
    </lineage>
</organism>
<evidence type="ECO:0008006" key="3">
    <source>
        <dbReference type="Google" id="ProtNLM"/>
    </source>
</evidence>
<evidence type="ECO:0000313" key="2">
    <source>
        <dbReference type="Proteomes" id="UP000319004"/>
    </source>
</evidence>
<dbReference type="OrthoDB" id="9779968at2"/>
<accession>A0A518HK39</accession>
<dbReference type="Pfam" id="PF07394">
    <property type="entry name" value="DUF1501"/>
    <property type="match status" value="1"/>
</dbReference>
<dbReference type="InterPro" id="IPR010869">
    <property type="entry name" value="DUF1501"/>
</dbReference>
<dbReference type="EMBL" id="CP037423">
    <property type="protein sequence ID" value="QDV41203.1"/>
    <property type="molecule type" value="Genomic_DNA"/>
</dbReference>
<gene>
    <name evidence="1" type="ORF">Enr13x_10410</name>
</gene>
<protein>
    <recommendedName>
        <fullName evidence="3">DUF1501 domain-containing protein</fullName>
    </recommendedName>
</protein>